<keyword evidence="6 8" id="KW-0505">Motor protein</keyword>
<dbReference type="GO" id="GO:0051015">
    <property type="term" value="F:actin filament binding"/>
    <property type="evidence" value="ECO:0007669"/>
    <property type="project" value="TreeGrafter"/>
</dbReference>
<protein>
    <submittedName>
        <fullName evidence="12">Type II myosin heavy chain, required for wild-type cytokinesis and cell separation</fullName>
    </submittedName>
</protein>
<dbReference type="GO" id="GO:0000131">
    <property type="term" value="C:incipient cellular bud site"/>
    <property type="evidence" value="ECO:0007669"/>
    <property type="project" value="EnsemblFungi"/>
</dbReference>
<dbReference type="GO" id="GO:0031671">
    <property type="term" value="P:primary cell septum biogenesis"/>
    <property type="evidence" value="ECO:0007669"/>
    <property type="project" value="EnsemblFungi"/>
</dbReference>
<evidence type="ECO:0000256" key="1">
    <source>
        <dbReference type="ARBA" id="ARBA00008314"/>
    </source>
</evidence>
<dbReference type="Gene3D" id="6.20.240.20">
    <property type="match status" value="1"/>
</dbReference>
<dbReference type="EMBL" id="AEOI02000009">
    <property type="protein sequence ID" value="ESW97231.1"/>
    <property type="molecule type" value="Genomic_DNA"/>
</dbReference>
<organism evidence="12 13">
    <name type="scientific">Ogataea parapolymorpha (strain ATCC 26012 / BCRC 20466 / JCM 22074 / NRRL Y-7560 / DL-1)</name>
    <name type="common">Yeast</name>
    <name type="synonym">Hansenula polymorpha</name>
    <dbReference type="NCBI Taxonomy" id="871575"/>
    <lineage>
        <taxon>Eukaryota</taxon>
        <taxon>Fungi</taxon>
        <taxon>Dikarya</taxon>
        <taxon>Ascomycota</taxon>
        <taxon>Saccharomycotina</taxon>
        <taxon>Pichiomycetes</taxon>
        <taxon>Pichiales</taxon>
        <taxon>Pichiaceae</taxon>
        <taxon>Ogataea</taxon>
    </lineage>
</organism>
<comment type="similarity">
    <text evidence="1 8">Belongs to the TRAFAC class myosin-kinesin ATPase superfamily. Myosin family.</text>
</comment>
<evidence type="ECO:0000259" key="10">
    <source>
        <dbReference type="PROSITE" id="PS51456"/>
    </source>
</evidence>
<evidence type="ECO:0000256" key="3">
    <source>
        <dbReference type="ARBA" id="ARBA00022840"/>
    </source>
</evidence>
<dbReference type="SMART" id="SM00242">
    <property type="entry name" value="MYSc"/>
    <property type="match status" value="1"/>
</dbReference>
<keyword evidence="7 8" id="KW-0009">Actin-binding</keyword>
<keyword evidence="5 8" id="KW-0518">Myosin</keyword>
<dbReference type="GO" id="GO:0000920">
    <property type="term" value="P:septum digestion after cytokinesis"/>
    <property type="evidence" value="ECO:0007669"/>
    <property type="project" value="EnsemblFungi"/>
</dbReference>
<dbReference type="Gene3D" id="3.40.850.10">
    <property type="entry name" value="Kinesin motor domain"/>
    <property type="match status" value="1"/>
</dbReference>
<evidence type="ECO:0000313" key="13">
    <source>
        <dbReference type="Proteomes" id="UP000008673"/>
    </source>
</evidence>
<dbReference type="CDD" id="cd01377">
    <property type="entry name" value="MYSc_class_II"/>
    <property type="match status" value="1"/>
</dbReference>
<keyword evidence="4 9" id="KW-0175">Coiled coil</keyword>
<gene>
    <name evidence="12" type="ORF">HPODL_01335</name>
</gene>
<evidence type="ECO:0000313" key="12">
    <source>
        <dbReference type="EMBL" id="ESW97231.1"/>
    </source>
</evidence>
<dbReference type="Gene3D" id="1.20.120.720">
    <property type="entry name" value="Myosin VI head, motor domain, U50 subdomain"/>
    <property type="match status" value="1"/>
</dbReference>
<dbReference type="FunFam" id="1.10.10.820:FF:000001">
    <property type="entry name" value="Myosin heavy chain"/>
    <property type="match status" value="1"/>
</dbReference>
<feature type="coiled-coil region" evidence="9">
    <location>
        <begin position="899"/>
        <end position="1140"/>
    </location>
</feature>
<dbReference type="InterPro" id="IPR004009">
    <property type="entry name" value="SH3_Myosin"/>
</dbReference>
<evidence type="ECO:0000256" key="4">
    <source>
        <dbReference type="ARBA" id="ARBA00023054"/>
    </source>
</evidence>
<keyword evidence="2 8" id="KW-0547">Nucleotide-binding</keyword>
<dbReference type="PROSITE" id="PS51844">
    <property type="entry name" value="SH3_LIKE"/>
    <property type="match status" value="1"/>
</dbReference>
<name>W1Q8U9_OGAPD</name>
<dbReference type="InterPro" id="IPR027417">
    <property type="entry name" value="P-loop_NTPase"/>
</dbReference>
<comment type="caution">
    <text evidence="12">The sequence shown here is derived from an EMBL/GenBank/DDBJ whole genome shotgun (WGS) entry which is preliminary data.</text>
</comment>
<dbReference type="OrthoDB" id="6108017at2759"/>
<evidence type="ECO:0000256" key="8">
    <source>
        <dbReference type="PROSITE-ProRule" id="PRU00782"/>
    </source>
</evidence>
<dbReference type="PANTHER" id="PTHR13140:SF857">
    <property type="entry name" value="MYOSIN-11"/>
    <property type="match status" value="1"/>
</dbReference>
<dbReference type="Pfam" id="PF00063">
    <property type="entry name" value="Myosin_head"/>
    <property type="match status" value="1"/>
</dbReference>
<dbReference type="STRING" id="871575.W1Q8U9"/>
<dbReference type="GeneID" id="25770798"/>
<feature type="region of interest" description="Actin-binding" evidence="8">
    <location>
        <begin position="650"/>
        <end position="672"/>
    </location>
</feature>
<dbReference type="HOGENOM" id="CLU_000192_5_3_1"/>
<dbReference type="GO" id="GO:1902404">
    <property type="term" value="P:mitotic actomyosin contractile ring contraction"/>
    <property type="evidence" value="ECO:0007669"/>
    <property type="project" value="EnsemblFungi"/>
</dbReference>
<keyword evidence="13" id="KW-1185">Reference proteome</keyword>
<dbReference type="GO" id="GO:0007015">
    <property type="term" value="P:actin filament organization"/>
    <property type="evidence" value="ECO:0007669"/>
    <property type="project" value="TreeGrafter"/>
</dbReference>
<dbReference type="GO" id="GO:1904498">
    <property type="term" value="P:protein localization to mitotic actomyosin contractile ring"/>
    <property type="evidence" value="ECO:0007669"/>
    <property type="project" value="EnsemblFungi"/>
</dbReference>
<proteinExistence type="inferred from homology"/>
<dbReference type="PRINTS" id="PR00193">
    <property type="entry name" value="MYOSINHEAVY"/>
</dbReference>
<dbReference type="PROSITE" id="PS51456">
    <property type="entry name" value="MYOSIN_MOTOR"/>
    <property type="match status" value="1"/>
</dbReference>
<evidence type="ECO:0000256" key="5">
    <source>
        <dbReference type="ARBA" id="ARBA00023123"/>
    </source>
</evidence>
<evidence type="ECO:0000256" key="9">
    <source>
        <dbReference type="SAM" id="Coils"/>
    </source>
</evidence>
<feature type="binding site" evidence="8">
    <location>
        <begin position="169"/>
        <end position="176"/>
    </location>
    <ligand>
        <name>ATP</name>
        <dbReference type="ChEBI" id="CHEBI:30616"/>
    </ligand>
</feature>
<dbReference type="Gene3D" id="1.20.58.530">
    <property type="match status" value="1"/>
</dbReference>
<dbReference type="Gene3D" id="4.10.270.10">
    <property type="entry name" value="Myosin, subunit A"/>
    <property type="match status" value="1"/>
</dbReference>
<dbReference type="InterPro" id="IPR036961">
    <property type="entry name" value="Kinesin_motor_dom_sf"/>
</dbReference>
<dbReference type="InterPro" id="IPR001609">
    <property type="entry name" value="Myosin_head_motor_dom-like"/>
</dbReference>
<dbReference type="GO" id="GO:0016020">
    <property type="term" value="C:membrane"/>
    <property type="evidence" value="ECO:0007669"/>
    <property type="project" value="TreeGrafter"/>
</dbReference>
<feature type="domain" description="Myosin motor" evidence="10">
    <location>
        <begin position="64"/>
        <end position="774"/>
    </location>
</feature>
<dbReference type="GO" id="GO:0000146">
    <property type="term" value="F:microfilament motor activity"/>
    <property type="evidence" value="ECO:0007669"/>
    <property type="project" value="TreeGrafter"/>
</dbReference>
<dbReference type="eggNOG" id="KOG0161">
    <property type="taxonomic scope" value="Eukaryota"/>
</dbReference>
<dbReference type="GO" id="GO:0000142">
    <property type="term" value="C:cellular bud neck contractile ring"/>
    <property type="evidence" value="ECO:0007669"/>
    <property type="project" value="EnsemblFungi"/>
</dbReference>
<feature type="coiled-coil region" evidence="9">
    <location>
        <begin position="1331"/>
        <end position="1499"/>
    </location>
</feature>
<dbReference type="PANTHER" id="PTHR13140">
    <property type="entry name" value="MYOSIN"/>
    <property type="match status" value="1"/>
</dbReference>
<dbReference type="RefSeq" id="XP_013933316.1">
    <property type="nucleotide sequence ID" value="XM_014077841.1"/>
</dbReference>
<sequence>MADNGLLVDGLVWLPDPHQTFVKGRIIETINDGKQVKVKPENSQGNLVILDIDKIERCNPPQFDKCQDMASMTYLSEPSVVNNLMLRYEEDSIYTCSGLFLVAVNPYKELNIYNKSFVNMYKDSRSDKNGSSEKDQKLTSCKPHIFAISEEAFQNLITDGKDQSILVTGESGAGKTETTKKVIQYLLAVVSTDNNSSTPSSFESQILEANPILESFGNAQTVKNLNSSRFGKFIKIHIQHSTRRLVGAHIDWYLLEKSRVVLQDKIERNYHVFYQFLKGASESELKKLKLSRSFQQYGYLKDTNHAVSGINDKEDYLKLQKALEVMKFSKEEKGHIFKTIATILHLGNLTFKNRGKDDRQAHFSDDAPVNTVSELLGVSENELRTALLTSKVKAGREFVTQQRTASQAKFTIDALSKSLYERLFRFLVDKINDNFNRNSSLSMEAQNFVGILDIAGFEIFERNSFEQLCINYTNEKLQQFFNHHMFVLEQSEYLREGISWNYVDFGQELKPTIELIEGSSSNKIGIFSLLNEECVVPKGSDTSFLEKLHRELESKTNQKNSRYKPSKLRDAFLVQHYAGTVEYSVDGWLDKNKDPLSNALVEILSESKDKFVRALFDSSIETNLTISPVKGGQRRGDRFRTVAQRHKEQLNDLMKQLSATHPHFVRCILPNTNKMPGQFDKKLVLEQLRCNGVLEGIRIARSGYPNRIEFDQFAETYWLLAKNTASSRSLRRRSKEICEIILKDLHLDPEVYKIGTTKLFFRNGVLAKLEKEKTRRLSAMVSEFNAVARGVILRGRTKAQLAKMQASRIIAKNFTVYNSVSNDPWFRIVSQVKPLLANSDSSQSFFNQKIKTLEKKINVLKVEKEMETQSKNKLSEELASLTGAIEIDRKLLADKTKYLDTLQVNHVKLENQLKDKQVELQELQDNYKASKTAIEQEKRHLLEKLNTLTEELEANNKDANSLREEIKTLKNSSMEKDERIKQLEATLESAKADMSKKLQQKTDEVLESQQQRKDILNEFEALQKTLREHQQEQLILSRTIQNKEDQTAEIGKAKEMYLELQNKYKQLQHEYGEAKALLEAKITDEINFDRGKQKYDREIKDLKQALEEMKTEVEVGKRDSTRLSQELKNAKSEINHLNKIKRGLDVKLAEYQLKSSKRPEMQDTADIELLQTRLASEAYENRQLRAQLKKLASGKDIIPGDLSDELSAERAANRRLEKLNIDLQKELLHYKNNSRESRGLERLEEDYKSKYQLAEIKLQSMEDKLKISLSSPLKDRTREFGNQTNIESPEKNPLIVKQENLRLSSMLNESQTKLRRLQMSNAANFAQQEQSIQLNSKLQILTNKNQSLQESLDFYKARAENYYSKIEAAEVAVQTAKRAEENLRNELNQTKQRLTKAQQEYRNSDLTVAKLNTQIRDLERDLSDKVFELRKLQEAYNALKDKYENAEELRLSSSSNQADSKDREIKLLNNDLLQLMDKETELNKQIKNVTMQLESSKKEVRTIKFSNSELLKENEQFKRALTETMYKNDKLTTERQEHLMRLETLTSQVKALKTSNEDLLQERDSLLESKRELEAKVSEITAEFDKYLAKAKDDAENAATVVQLRGELEKTSQEALELKEKLQQHDEKLREYEAKMADLQRDSLMVIEENKALTKFNKQLKIKVDDMVLDHQKEMESERKHWTTRVQELEEKIYLHNATKRDEDQKLYNLERLVKDYEHRNEIQTSTIERYRDDVKNLEETVTRLDSKLEVLQQKEAEATLRAKRALRELDDSREKALLLERELLDWRTTSTE</sequence>
<keyword evidence="3 8" id="KW-0067">ATP-binding</keyword>
<feature type="domain" description="Myosin N-terminal SH3-like" evidence="11">
    <location>
        <begin position="7"/>
        <end position="60"/>
    </location>
</feature>
<feature type="coiled-coil region" evidence="9">
    <location>
        <begin position="1206"/>
        <end position="1264"/>
    </location>
</feature>
<dbReference type="Proteomes" id="UP000008673">
    <property type="component" value="Unassembled WGS sequence"/>
</dbReference>
<evidence type="ECO:0000259" key="11">
    <source>
        <dbReference type="PROSITE" id="PS51844"/>
    </source>
</evidence>
<dbReference type="GO" id="GO:1903475">
    <property type="term" value="P:mitotic actomyosin contractile ring assembly"/>
    <property type="evidence" value="ECO:0007669"/>
    <property type="project" value="EnsemblFungi"/>
</dbReference>
<accession>W1Q8U9</accession>
<dbReference type="SUPFAM" id="SSF52540">
    <property type="entry name" value="P-loop containing nucleoside triphosphate hydrolases"/>
    <property type="match status" value="1"/>
</dbReference>
<evidence type="ECO:0000256" key="2">
    <source>
        <dbReference type="ARBA" id="ARBA00022741"/>
    </source>
</evidence>
<evidence type="ECO:0000256" key="7">
    <source>
        <dbReference type="ARBA" id="ARBA00023203"/>
    </source>
</evidence>
<dbReference type="OMA" id="DVRFLHK"/>
<dbReference type="GO" id="GO:0005524">
    <property type="term" value="F:ATP binding"/>
    <property type="evidence" value="ECO:0007669"/>
    <property type="project" value="UniProtKB-UniRule"/>
</dbReference>
<dbReference type="GO" id="GO:0016460">
    <property type="term" value="C:myosin II complex"/>
    <property type="evidence" value="ECO:0007669"/>
    <property type="project" value="EnsemblFungi"/>
</dbReference>
<dbReference type="GO" id="GO:0032033">
    <property type="term" value="F:myosin II light chain binding"/>
    <property type="evidence" value="ECO:0007669"/>
    <property type="project" value="EnsemblFungi"/>
</dbReference>
<dbReference type="Gene3D" id="1.10.10.820">
    <property type="match status" value="1"/>
</dbReference>
<evidence type="ECO:0000256" key="6">
    <source>
        <dbReference type="ARBA" id="ARBA00023175"/>
    </source>
</evidence>
<dbReference type="KEGG" id="opa:HPODL_01335"/>
<reference evidence="12 13" key="1">
    <citation type="journal article" date="2013" name="BMC Genomics">
        <title>Genome sequence and analysis of methylotrophic yeast Hansenula polymorpha DL1.</title>
        <authorList>
            <person name="Ravin N.V."/>
            <person name="Eldarov M.A."/>
            <person name="Kadnikov V.V."/>
            <person name="Beletsky A.V."/>
            <person name="Schneider J."/>
            <person name="Mardanova E.S."/>
            <person name="Smekalova E.M."/>
            <person name="Zvereva M.I."/>
            <person name="Dontsova O.A."/>
            <person name="Mardanov A.V."/>
            <person name="Skryabin K.G."/>
        </authorList>
    </citation>
    <scope>NUCLEOTIDE SEQUENCE [LARGE SCALE GENOMIC DNA]</scope>
    <source>
        <strain evidence="13">ATCC 26012 / BCRC 20466 / JCM 22074 / NRRL Y-7560 / DL-1</strain>
    </source>
</reference>
<feature type="coiled-coil region" evidence="9">
    <location>
        <begin position="1528"/>
        <end position="1783"/>
    </location>
</feature>